<evidence type="ECO:0000313" key="3">
    <source>
        <dbReference type="WBParaSite" id="SBAD_0000052001-mRNA-1"/>
    </source>
</evidence>
<dbReference type="AlphaFoldDB" id="A0A183IA54"/>
<evidence type="ECO:0000313" key="1">
    <source>
        <dbReference type="EMBL" id="VDO84256.1"/>
    </source>
</evidence>
<dbReference type="WBParaSite" id="SBAD_0000052001-mRNA-1">
    <property type="protein sequence ID" value="SBAD_0000052001-mRNA-1"/>
    <property type="gene ID" value="SBAD_0000052001"/>
</dbReference>
<name>A0A183IA54_9BILA</name>
<proteinExistence type="predicted"/>
<dbReference type="EMBL" id="UZAM01001398">
    <property type="protein sequence ID" value="VDO84256.1"/>
    <property type="molecule type" value="Genomic_DNA"/>
</dbReference>
<evidence type="ECO:0000313" key="2">
    <source>
        <dbReference type="Proteomes" id="UP000270296"/>
    </source>
</evidence>
<dbReference type="Gene3D" id="1.10.510.10">
    <property type="entry name" value="Transferase(Phosphotransferase) domain 1"/>
    <property type="match status" value="1"/>
</dbReference>
<gene>
    <name evidence="1" type="ORF">SBAD_LOCUS498</name>
</gene>
<sequence length="71" mass="8337">MERTERGDEKEWKELAELNGRRETANEVRDLLSKLLVIKPEPRNSVEEVLQHPSVNVWFDGPEINALSYFK</sequence>
<organism evidence="3">
    <name type="scientific">Soboliphyme baturini</name>
    <dbReference type="NCBI Taxonomy" id="241478"/>
    <lineage>
        <taxon>Eukaryota</taxon>
        <taxon>Metazoa</taxon>
        <taxon>Ecdysozoa</taxon>
        <taxon>Nematoda</taxon>
        <taxon>Enoplea</taxon>
        <taxon>Dorylaimia</taxon>
        <taxon>Dioctophymatida</taxon>
        <taxon>Dioctophymatoidea</taxon>
        <taxon>Soboliphymatidae</taxon>
        <taxon>Soboliphyme</taxon>
    </lineage>
</organism>
<accession>A0A183IA54</accession>
<keyword evidence="2" id="KW-1185">Reference proteome</keyword>
<dbReference type="InterPro" id="IPR011009">
    <property type="entry name" value="Kinase-like_dom_sf"/>
</dbReference>
<dbReference type="SUPFAM" id="SSF56112">
    <property type="entry name" value="Protein kinase-like (PK-like)"/>
    <property type="match status" value="1"/>
</dbReference>
<reference evidence="1 2" key="2">
    <citation type="submission" date="2018-11" db="EMBL/GenBank/DDBJ databases">
        <authorList>
            <consortium name="Pathogen Informatics"/>
        </authorList>
    </citation>
    <scope>NUCLEOTIDE SEQUENCE [LARGE SCALE GENOMIC DNA]</scope>
</reference>
<protein>
    <submittedName>
        <fullName evidence="3">Protein kinase domain-containing protein</fullName>
    </submittedName>
</protein>
<reference evidence="3" key="1">
    <citation type="submission" date="2016-06" db="UniProtKB">
        <authorList>
            <consortium name="WormBaseParasite"/>
        </authorList>
    </citation>
    <scope>IDENTIFICATION</scope>
</reference>
<dbReference type="OrthoDB" id="192887at2759"/>
<dbReference type="Proteomes" id="UP000270296">
    <property type="component" value="Unassembled WGS sequence"/>
</dbReference>